<dbReference type="SUPFAM" id="SSF51069">
    <property type="entry name" value="Carbonic anhydrase"/>
    <property type="match status" value="1"/>
</dbReference>
<dbReference type="GO" id="GO:0004089">
    <property type="term" value="F:carbonate dehydratase activity"/>
    <property type="evidence" value="ECO:0007669"/>
    <property type="project" value="UniProtKB-UniRule"/>
</dbReference>
<keyword evidence="6 9" id="KW-0862">Zinc</keyword>
<dbReference type="Proteomes" id="UP000673691">
    <property type="component" value="Unassembled WGS sequence"/>
</dbReference>
<dbReference type="InterPro" id="IPR041891">
    <property type="entry name" value="Alpha_CA_prokaryot-like"/>
</dbReference>
<dbReference type="PROSITE" id="PS00162">
    <property type="entry name" value="ALPHA_CA_1"/>
    <property type="match status" value="1"/>
</dbReference>
<keyword evidence="12" id="KW-1185">Reference proteome</keyword>
<evidence type="ECO:0000313" key="11">
    <source>
        <dbReference type="EMBL" id="KAG5462343.1"/>
    </source>
</evidence>
<feature type="domain" description="Alpha-carbonic anhydrase" evidence="10">
    <location>
        <begin position="29"/>
        <end position="283"/>
    </location>
</feature>
<reference evidence="11 12" key="1">
    <citation type="journal article" name="Sci. Rep.">
        <title>Genome-scale phylogenetic analyses confirm Olpidium as the closest living zoosporic fungus to the non-flagellated, terrestrial fungi.</title>
        <authorList>
            <person name="Chang Y."/>
            <person name="Rochon D."/>
            <person name="Sekimoto S."/>
            <person name="Wang Y."/>
            <person name="Chovatia M."/>
            <person name="Sandor L."/>
            <person name="Salamov A."/>
            <person name="Grigoriev I.V."/>
            <person name="Stajich J.E."/>
            <person name="Spatafora J.W."/>
        </authorList>
    </citation>
    <scope>NUCLEOTIDE SEQUENCE [LARGE SCALE GENOMIC DNA]</scope>
    <source>
        <strain evidence="11">S191</strain>
    </source>
</reference>
<accession>A0A8H7ZZC1</accession>
<dbReference type="Gene3D" id="3.10.200.10">
    <property type="entry name" value="Alpha carbonic anhydrase"/>
    <property type="match status" value="1"/>
</dbReference>
<dbReference type="InterPro" id="IPR001148">
    <property type="entry name" value="CA_dom"/>
</dbReference>
<evidence type="ECO:0000256" key="3">
    <source>
        <dbReference type="ARBA" id="ARBA00010718"/>
    </source>
</evidence>
<dbReference type="EMBL" id="JAEFCI010002276">
    <property type="protein sequence ID" value="KAG5462343.1"/>
    <property type="molecule type" value="Genomic_DNA"/>
</dbReference>
<dbReference type="PANTHER" id="PTHR18952">
    <property type="entry name" value="CARBONIC ANHYDRASE"/>
    <property type="match status" value="1"/>
</dbReference>
<keyword evidence="7 9" id="KW-0456">Lyase</keyword>
<dbReference type="GO" id="GO:0008270">
    <property type="term" value="F:zinc ion binding"/>
    <property type="evidence" value="ECO:0007669"/>
    <property type="project" value="UniProtKB-UniRule"/>
</dbReference>
<dbReference type="InterPro" id="IPR036398">
    <property type="entry name" value="CA_dom_sf"/>
</dbReference>
<evidence type="ECO:0000256" key="1">
    <source>
        <dbReference type="ARBA" id="ARBA00001947"/>
    </source>
</evidence>
<dbReference type="InterPro" id="IPR023561">
    <property type="entry name" value="Carbonic_anhydrase_a-class"/>
</dbReference>
<evidence type="ECO:0000256" key="9">
    <source>
        <dbReference type="RuleBase" id="RU367011"/>
    </source>
</evidence>
<dbReference type="SMART" id="SM01057">
    <property type="entry name" value="Carb_anhydrase"/>
    <property type="match status" value="1"/>
</dbReference>
<evidence type="ECO:0000256" key="5">
    <source>
        <dbReference type="ARBA" id="ARBA00022723"/>
    </source>
</evidence>
<protein>
    <recommendedName>
        <fullName evidence="4 9">Carbonic anhydrase</fullName>
        <ecNumber evidence="4 9">4.2.1.1</ecNumber>
    </recommendedName>
</protein>
<proteinExistence type="inferred from homology"/>
<dbReference type="InterPro" id="IPR018338">
    <property type="entry name" value="Carbonic_anhydrase_a-class_CS"/>
</dbReference>
<feature type="chain" id="PRO_5034543573" description="Carbonic anhydrase" evidence="9">
    <location>
        <begin position="18"/>
        <end position="283"/>
    </location>
</feature>
<comment type="cofactor">
    <cofactor evidence="1 9">
        <name>Zn(2+)</name>
        <dbReference type="ChEBI" id="CHEBI:29105"/>
    </cofactor>
</comment>
<dbReference type="PROSITE" id="PS51144">
    <property type="entry name" value="ALPHA_CA_2"/>
    <property type="match status" value="1"/>
</dbReference>
<evidence type="ECO:0000256" key="7">
    <source>
        <dbReference type="ARBA" id="ARBA00023239"/>
    </source>
</evidence>
<comment type="caution">
    <text evidence="11">The sequence shown here is derived from an EMBL/GenBank/DDBJ whole genome shotgun (WGS) entry which is preliminary data.</text>
</comment>
<evidence type="ECO:0000256" key="8">
    <source>
        <dbReference type="ARBA" id="ARBA00048348"/>
    </source>
</evidence>
<evidence type="ECO:0000259" key="10">
    <source>
        <dbReference type="PROSITE" id="PS51144"/>
    </source>
</evidence>
<comment type="catalytic activity">
    <reaction evidence="8 9">
        <text>hydrogencarbonate + H(+) = CO2 + H2O</text>
        <dbReference type="Rhea" id="RHEA:10748"/>
        <dbReference type="ChEBI" id="CHEBI:15377"/>
        <dbReference type="ChEBI" id="CHEBI:15378"/>
        <dbReference type="ChEBI" id="CHEBI:16526"/>
        <dbReference type="ChEBI" id="CHEBI:17544"/>
        <dbReference type="EC" id="4.2.1.1"/>
    </reaction>
</comment>
<dbReference type="EC" id="4.2.1.1" evidence="4 9"/>
<dbReference type="PANTHER" id="PTHR18952:SF265">
    <property type="entry name" value="CARBONIC ANHYDRASE"/>
    <property type="match status" value="1"/>
</dbReference>
<feature type="signal peptide" evidence="9">
    <location>
        <begin position="1"/>
        <end position="17"/>
    </location>
</feature>
<evidence type="ECO:0000256" key="4">
    <source>
        <dbReference type="ARBA" id="ARBA00012925"/>
    </source>
</evidence>
<dbReference type="CDD" id="cd03124">
    <property type="entry name" value="alpha_CA_prokaryotic_like"/>
    <property type="match status" value="1"/>
</dbReference>
<comment type="similarity">
    <text evidence="3 9">Belongs to the alpha-carbonic anhydrase family.</text>
</comment>
<organism evidence="11 12">
    <name type="scientific">Olpidium bornovanus</name>
    <dbReference type="NCBI Taxonomy" id="278681"/>
    <lineage>
        <taxon>Eukaryota</taxon>
        <taxon>Fungi</taxon>
        <taxon>Fungi incertae sedis</taxon>
        <taxon>Olpidiomycota</taxon>
        <taxon>Olpidiomycotina</taxon>
        <taxon>Olpidiomycetes</taxon>
        <taxon>Olpidiales</taxon>
        <taxon>Olpidiaceae</taxon>
        <taxon>Olpidium</taxon>
    </lineage>
</organism>
<sequence length="283" mass="29791">MLQSVLFLALVASSALAGPLSFAERQEKVDFGYEGNSGPNLWPGDCQLTGAGQSPINIREGSADAQTLPLPADLVAQPGSKLSNTGHSLDIAFDPAAPKASFVPAGQTEPFEVQGVHFHSPSEHRVNGKYFDAEMHIVAKSPAGTISVLGVFFEISENPQPNALLSALTAKVALSSPPSFSSGLPLNGAPATVDVDFDSIVQGTNLLTGFHSYTGSLTTPPCTTGVLWNVMDTPIPMSVAEALAIRNEIGFSARFTQVARDQEPVFSPPNEGLYVFNPLKEVV</sequence>
<gene>
    <name evidence="11" type="ORF">BJ554DRAFT_5339</name>
</gene>
<keyword evidence="9" id="KW-0732">Signal</keyword>
<evidence type="ECO:0000256" key="2">
    <source>
        <dbReference type="ARBA" id="ARBA00002904"/>
    </source>
</evidence>
<evidence type="ECO:0000313" key="12">
    <source>
        <dbReference type="Proteomes" id="UP000673691"/>
    </source>
</evidence>
<dbReference type="AlphaFoldDB" id="A0A8H7ZZC1"/>
<comment type="function">
    <text evidence="2 9">Reversible hydration of carbon dioxide.</text>
</comment>
<evidence type="ECO:0000256" key="6">
    <source>
        <dbReference type="ARBA" id="ARBA00022833"/>
    </source>
</evidence>
<keyword evidence="5 9" id="KW-0479">Metal-binding</keyword>
<name>A0A8H7ZZC1_9FUNG</name>
<dbReference type="Pfam" id="PF00194">
    <property type="entry name" value="Carb_anhydrase"/>
    <property type="match status" value="1"/>
</dbReference>